<keyword evidence="3" id="KW-1185">Reference proteome</keyword>
<proteinExistence type="predicted"/>
<protein>
    <recommendedName>
        <fullName evidence="4">Sel1 repeat family protein</fullName>
    </recommendedName>
</protein>
<dbReference type="EMBL" id="BNAH01000004">
    <property type="protein sequence ID" value="GHE85844.1"/>
    <property type="molecule type" value="Genomic_DNA"/>
</dbReference>
<dbReference type="Proteomes" id="UP000626370">
    <property type="component" value="Unassembled WGS sequence"/>
</dbReference>
<keyword evidence="1" id="KW-0472">Membrane</keyword>
<keyword evidence="1" id="KW-1133">Transmembrane helix</keyword>
<organism evidence="2 3">
    <name type="scientific">Thalassotalea profundi</name>
    <dbReference type="NCBI Taxonomy" id="2036687"/>
    <lineage>
        <taxon>Bacteria</taxon>
        <taxon>Pseudomonadati</taxon>
        <taxon>Pseudomonadota</taxon>
        <taxon>Gammaproteobacteria</taxon>
        <taxon>Alteromonadales</taxon>
        <taxon>Colwelliaceae</taxon>
        <taxon>Thalassotalea</taxon>
    </lineage>
</organism>
<evidence type="ECO:0000313" key="2">
    <source>
        <dbReference type="EMBL" id="GHE85844.1"/>
    </source>
</evidence>
<accession>A0ABQ3IL08</accession>
<evidence type="ECO:0008006" key="4">
    <source>
        <dbReference type="Google" id="ProtNLM"/>
    </source>
</evidence>
<evidence type="ECO:0000256" key="1">
    <source>
        <dbReference type="SAM" id="Phobius"/>
    </source>
</evidence>
<comment type="caution">
    <text evidence="2">The sequence shown here is derived from an EMBL/GenBank/DDBJ whole genome shotgun (WGS) entry which is preliminary data.</text>
</comment>
<sequence>MKTFKIFICVIILCLLTIVLYFTIKDNSLISNAIKIDSLNTNKHSNTSLKIVNNSQNTTDKPLALASNHFSQADSPTESSDQPYIVECNLDVKNDPESVTEFNKEINSQLNISKPDEQLASILFFNNKLSIHAENKNSRNNALINYFRKSPDEPLSFHRLLTQCTQASYSYCNQEFYDSITTIDKDNGSLWLTLASIYIKENKIELVQSALLKASYAKNFNDYYFDTIKLHRNTIEKYAPESINEQLISGVGYAAALPLGYSHALEYCNTAQLIKTQELCLQIGLTMEQSSKTRFHTGLGLSLQRIYHDRQGNQDTVEALTIKTSQIYDFTLLMKAANLLSYDNHLTEQWLNIALEYNEASASDFLVSEAILLSKNPNYQPCPISQWPHY</sequence>
<gene>
    <name evidence="2" type="ORF">GCM10011501_13740</name>
</gene>
<reference evidence="3" key="1">
    <citation type="journal article" date="2019" name="Int. J. Syst. Evol. Microbiol.">
        <title>The Global Catalogue of Microorganisms (GCM) 10K type strain sequencing project: providing services to taxonomists for standard genome sequencing and annotation.</title>
        <authorList>
            <consortium name="The Broad Institute Genomics Platform"/>
            <consortium name="The Broad Institute Genome Sequencing Center for Infectious Disease"/>
            <person name="Wu L."/>
            <person name="Ma J."/>
        </authorList>
    </citation>
    <scope>NUCLEOTIDE SEQUENCE [LARGE SCALE GENOMIC DNA]</scope>
    <source>
        <strain evidence="3">CGMCC 1.15922</strain>
    </source>
</reference>
<feature type="transmembrane region" description="Helical" evidence="1">
    <location>
        <begin position="7"/>
        <end position="24"/>
    </location>
</feature>
<evidence type="ECO:0000313" key="3">
    <source>
        <dbReference type="Proteomes" id="UP000626370"/>
    </source>
</evidence>
<name>A0ABQ3IL08_9GAMM</name>
<dbReference type="RefSeq" id="WP_189377511.1">
    <property type="nucleotide sequence ID" value="NZ_BNAH01000004.1"/>
</dbReference>
<keyword evidence="1" id="KW-0812">Transmembrane</keyword>